<evidence type="ECO:0000256" key="2">
    <source>
        <dbReference type="SAM" id="MobiDB-lite"/>
    </source>
</evidence>
<evidence type="ECO:0000313" key="3">
    <source>
        <dbReference type="EMBL" id="EFJ40797.1"/>
    </source>
</evidence>
<dbReference type="InParanoid" id="D8UHM4"/>
<feature type="region of interest" description="Disordered" evidence="2">
    <location>
        <begin position="909"/>
        <end position="935"/>
    </location>
</feature>
<feature type="region of interest" description="Disordered" evidence="2">
    <location>
        <begin position="81"/>
        <end position="117"/>
    </location>
</feature>
<dbReference type="EMBL" id="GL378407">
    <property type="protein sequence ID" value="EFJ40797.1"/>
    <property type="molecule type" value="Genomic_DNA"/>
</dbReference>
<feature type="coiled-coil region" evidence="1">
    <location>
        <begin position="150"/>
        <end position="233"/>
    </location>
</feature>
<dbReference type="KEGG" id="vcn:VOLCADRAFT_121687"/>
<dbReference type="OrthoDB" id="540927at2759"/>
<reference evidence="3 4" key="1">
    <citation type="journal article" date="2010" name="Science">
        <title>Genomic analysis of organismal complexity in the multicellular green alga Volvox carteri.</title>
        <authorList>
            <person name="Prochnik S.E."/>
            <person name="Umen J."/>
            <person name="Nedelcu A.M."/>
            <person name="Hallmann A."/>
            <person name="Miller S.M."/>
            <person name="Nishii I."/>
            <person name="Ferris P."/>
            <person name="Kuo A."/>
            <person name="Mitros T."/>
            <person name="Fritz-Laylin L.K."/>
            <person name="Hellsten U."/>
            <person name="Chapman J."/>
            <person name="Simakov O."/>
            <person name="Rensing S.A."/>
            <person name="Terry A."/>
            <person name="Pangilinan J."/>
            <person name="Kapitonov V."/>
            <person name="Jurka J."/>
            <person name="Salamov A."/>
            <person name="Shapiro H."/>
            <person name="Schmutz J."/>
            <person name="Grimwood J."/>
            <person name="Lindquist E."/>
            <person name="Lucas S."/>
            <person name="Grigoriev I.V."/>
            <person name="Schmitt R."/>
            <person name="Kirk D."/>
            <person name="Rokhsar D.S."/>
        </authorList>
    </citation>
    <scope>NUCLEOTIDE SEQUENCE [LARGE SCALE GENOMIC DNA]</scope>
    <source>
        <strain evidence="4">f. Nagariensis / Eve</strain>
    </source>
</reference>
<keyword evidence="4" id="KW-1185">Reference proteome</keyword>
<dbReference type="AlphaFoldDB" id="D8UHM4"/>
<feature type="coiled-coil region" evidence="1">
    <location>
        <begin position="469"/>
        <end position="623"/>
    </location>
</feature>
<feature type="coiled-coil region" evidence="1">
    <location>
        <begin position="351"/>
        <end position="416"/>
    </location>
</feature>
<dbReference type="Proteomes" id="UP000001058">
    <property type="component" value="Unassembled WGS sequence"/>
</dbReference>
<feature type="compositionally biased region" description="Basic and acidic residues" evidence="2">
    <location>
        <begin position="926"/>
        <end position="935"/>
    </location>
</feature>
<sequence>MPPRTHQLLPQQQTLQPDAFSVGKLPAVDERRWLQMEAELAKIQQENMSLHRQVAELHAKVLQEQERADAAAEAAATAASTAAATAAPSRLNYGSERPRSQERDMVEPGSAQRTSEAVKQQLLDSRAELAAVASKAGGSSRAETLLMSELEQQRNVAVSLRRELQKVVAAAARDKEALSQEVRAVCELVPSVVVPVRHWQLAANQAATVAERAQQKADQVRRQARELGSLQQQLAAVRTSLEQRTAQLEKLDAALLQPLLAWHMETDPAVGPALVAGMGVVTRGSRGGSPGGGRTGAGLARGGNGGNTLGKGQQVAVGGGATHGDADAATDHQIRAVVSAFEVLRAAAQQARCIREQLQAALDAKAELREALAAERASSEVQELAAELNHVRLESAQTLKAAADEAEQRAAAAFEHGRQAGDRQAAVAVAALHGELAEHERALQREGELRELAVAEARRAGELAIAQVRKDAEAAAAQARLEAAAAAAAQTRRECEAAAEEARREGEAALQQARREWERALDEARRHAEAAEEAVRREAAEARGEREAELQRIADEAQRHAGLLEEQLQRTEERAAEALTKCEQYLAQVYELTQELQQVRQDLADKDAQAEAAAKEHDAATAELEARLCECIQRLSAQAEQQEEYIHNRDEERTRSLDTLRSSLAHVCEERDGLQSECVVLRSQLSAIQAAAAGVEMEMEALSSALEAQKAARSAAEAAADEARRSAAAATTAAEESVARVAVLAQQLQEVTLTHEREMHLLEARYAAELDSAQARFHTELEALHTRLKMLRLKQSRVMAYVDDVFMPDEEQQQQQQQQAQQQEAQQGFVQGQRQQHQLQLLQHEQPFEQHYWQYLQQEQQQLMHDRDQTPRWSREMQGERRTEEALLAGAGVSGRASWGQQDGLWGWQQQSAMGTTAGDGVPTDDVSREGAEEE</sequence>
<accession>D8UHM4</accession>
<proteinExistence type="predicted"/>
<name>D8UHM4_VOLCA</name>
<evidence type="ECO:0000313" key="4">
    <source>
        <dbReference type="Proteomes" id="UP000001058"/>
    </source>
</evidence>
<protein>
    <submittedName>
        <fullName evidence="3">Uncharacterized protein</fullName>
    </submittedName>
</protein>
<dbReference type="RefSeq" id="XP_002958172.1">
    <property type="nucleotide sequence ID" value="XM_002958126.1"/>
</dbReference>
<organism evidence="4">
    <name type="scientific">Volvox carteri f. nagariensis</name>
    <dbReference type="NCBI Taxonomy" id="3068"/>
    <lineage>
        <taxon>Eukaryota</taxon>
        <taxon>Viridiplantae</taxon>
        <taxon>Chlorophyta</taxon>
        <taxon>core chlorophytes</taxon>
        <taxon>Chlorophyceae</taxon>
        <taxon>CS clade</taxon>
        <taxon>Chlamydomonadales</taxon>
        <taxon>Volvocaceae</taxon>
        <taxon>Volvox</taxon>
    </lineage>
</organism>
<dbReference type="GeneID" id="9623244"/>
<feature type="coiled-coil region" evidence="1">
    <location>
        <begin position="699"/>
        <end position="726"/>
    </location>
</feature>
<evidence type="ECO:0000256" key="1">
    <source>
        <dbReference type="SAM" id="Coils"/>
    </source>
</evidence>
<keyword evidence="1" id="KW-0175">Coiled coil</keyword>
<feature type="compositionally biased region" description="Basic and acidic residues" evidence="2">
    <location>
        <begin position="96"/>
        <end position="106"/>
    </location>
</feature>
<gene>
    <name evidence="3" type="ORF">VOLCADRAFT_121687</name>
</gene>